<dbReference type="EMBL" id="CP025688">
    <property type="protein sequence ID" value="QAA22957.1"/>
    <property type="molecule type" value="Genomic_DNA"/>
</dbReference>
<dbReference type="Proteomes" id="UP000285882">
    <property type="component" value="Chromosome"/>
</dbReference>
<name>A0A410DA21_9BACL</name>
<keyword evidence="4" id="KW-1185">Reference proteome</keyword>
<evidence type="ECO:0000313" key="2">
    <source>
        <dbReference type="EMBL" id="BBN99355.1"/>
    </source>
</evidence>
<evidence type="ECO:0000256" key="1">
    <source>
        <dbReference type="SAM" id="Phobius"/>
    </source>
</evidence>
<organism evidence="2 5">
    <name type="scientific">Sporolactobacillus terrae</name>
    <dbReference type="NCBI Taxonomy" id="269673"/>
    <lineage>
        <taxon>Bacteria</taxon>
        <taxon>Bacillati</taxon>
        <taxon>Bacillota</taxon>
        <taxon>Bacilli</taxon>
        <taxon>Bacillales</taxon>
        <taxon>Sporolactobacillaceae</taxon>
        <taxon>Sporolactobacillus</taxon>
    </lineage>
</organism>
<evidence type="ECO:0000313" key="4">
    <source>
        <dbReference type="Proteomes" id="UP000285882"/>
    </source>
</evidence>
<dbReference type="AlphaFoldDB" id="A0A410DA21"/>
<gene>
    <name evidence="3" type="ORF">C0674_10150</name>
    <name evidence="2" type="ORF">St703_20600</name>
</gene>
<reference evidence="3 4" key="1">
    <citation type="submission" date="2018-01" db="EMBL/GenBank/DDBJ databases">
        <title>Complete genome sequencing of Sporolactobacillus terrae DLG3.</title>
        <authorList>
            <person name="Nam Y.-D."/>
            <person name="Kang J."/>
            <person name="Chung W.-H."/>
        </authorList>
    </citation>
    <scope>NUCLEOTIDE SEQUENCE [LARGE SCALE GENOMIC DNA]</scope>
    <source>
        <strain evidence="3 4">DLG3</strain>
    </source>
</reference>
<dbReference type="EMBL" id="AP021853">
    <property type="protein sequence ID" value="BBN99355.1"/>
    <property type="molecule type" value="Genomic_DNA"/>
</dbReference>
<proteinExistence type="predicted"/>
<dbReference type="Proteomes" id="UP000326951">
    <property type="component" value="Chromosome"/>
</dbReference>
<protein>
    <submittedName>
        <fullName evidence="2">Uncharacterized protein</fullName>
    </submittedName>
</protein>
<evidence type="ECO:0000313" key="5">
    <source>
        <dbReference type="Proteomes" id="UP000326951"/>
    </source>
</evidence>
<keyword evidence="1" id="KW-0812">Transmembrane</keyword>
<keyword evidence="1" id="KW-0472">Membrane</keyword>
<feature type="transmembrane region" description="Helical" evidence="1">
    <location>
        <begin position="50"/>
        <end position="68"/>
    </location>
</feature>
<keyword evidence="1" id="KW-1133">Transmembrane helix</keyword>
<reference evidence="2 5" key="2">
    <citation type="submission" date="2019-09" db="EMBL/GenBank/DDBJ databases">
        <title>Complete genome sequence of Sporolactobacillus terrae 70-3.</title>
        <authorList>
            <person name="Tanaka N."/>
            <person name="Shiwa Y."/>
            <person name="Fujita N."/>
            <person name="Tanasupawat S."/>
        </authorList>
    </citation>
    <scope>NUCLEOTIDE SEQUENCE [LARGE SCALE GENOMIC DNA]</scope>
    <source>
        <strain evidence="2 5">70-3</strain>
    </source>
</reference>
<evidence type="ECO:0000313" key="3">
    <source>
        <dbReference type="EMBL" id="QAA22957.1"/>
    </source>
</evidence>
<sequence length="70" mass="8404">MRCYTVEICLMIIIDSSERLVATLMKNEDERLLRLWLKVPKKYKKAVMEILWFIGWGIAIFTVYKLFFGK</sequence>
<accession>A0A410DA21</accession>